<dbReference type="Pfam" id="PF07670">
    <property type="entry name" value="Gate"/>
    <property type="match status" value="1"/>
</dbReference>
<feature type="transmembrane region" description="Helical" evidence="1">
    <location>
        <begin position="232"/>
        <end position="251"/>
    </location>
</feature>
<dbReference type="EMBL" id="VTPX01000005">
    <property type="protein sequence ID" value="KAA0018169.1"/>
    <property type="molecule type" value="Genomic_DNA"/>
</dbReference>
<keyword evidence="1" id="KW-0812">Transmembrane</keyword>
<feature type="transmembrane region" description="Helical" evidence="1">
    <location>
        <begin position="167"/>
        <end position="187"/>
    </location>
</feature>
<keyword evidence="1" id="KW-0472">Membrane</keyword>
<evidence type="ECO:0000259" key="2">
    <source>
        <dbReference type="Pfam" id="PF07670"/>
    </source>
</evidence>
<dbReference type="Proteomes" id="UP000466024">
    <property type="component" value="Unassembled WGS sequence"/>
</dbReference>
<feature type="transmembrane region" description="Helical" evidence="1">
    <location>
        <begin position="54"/>
        <end position="75"/>
    </location>
</feature>
<comment type="caution">
    <text evidence="3">The sequence shown here is derived from an EMBL/GenBank/DDBJ whole genome shotgun (WGS) entry which is preliminary data.</text>
</comment>
<feature type="transmembrane region" description="Helical" evidence="1">
    <location>
        <begin position="124"/>
        <end position="147"/>
    </location>
</feature>
<feature type="transmembrane region" description="Helical" evidence="1">
    <location>
        <begin position="20"/>
        <end position="42"/>
    </location>
</feature>
<dbReference type="RefSeq" id="WP_149435372.1">
    <property type="nucleotide sequence ID" value="NZ_VTPX01000005.1"/>
</dbReference>
<evidence type="ECO:0000313" key="4">
    <source>
        <dbReference type="Proteomes" id="UP000466024"/>
    </source>
</evidence>
<sequence length="438" mass="47289">MDTTDKPFEPTLRTRAKMIMPSALGILIFFVPISIAGTRTILLDHLVTAIRHGLGSSVNLLALAVIVAGAIHPLYTGRWRQSRTEAVLTLFKVMGTLVAGMAISGIGPEALFAPDMLPFLFDKLVISVGLIVPVGAVFLALLINYGLMESVGVLCQPLMRPLWRTPGRSAIDAVASFVGSYSIGLLITNRVYRAGRYSAREAAIIATGFSTVSATFMIIVARTLDLMAIWNLYFWITLLITFIVTAISVRLPPLARMDDRVAVAEAKTFSGSRLRHAWEEGLKAADRAPRLGESVVTNLKEGLLMTMSILPTILSVGLLGLLLAKYTPVFEWLGLLFYPLIALFGLEEARELSQAVASGMAEMFLPALLMADASLPARFAAGVVSVSTILFFSASIPCIMSTQIPLSVGKILVIWFQRTFLSVALAVPAGYLVAAWVS</sequence>
<accession>A0A640WDZ6</accession>
<gene>
    <name evidence="3" type="ORF">F0A16_10595</name>
</gene>
<keyword evidence="1" id="KW-1133">Transmembrane helix</keyword>
<evidence type="ECO:0000313" key="3">
    <source>
        <dbReference type="EMBL" id="KAA0018169.1"/>
    </source>
</evidence>
<feature type="transmembrane region" description="Helical" evidence="1">
    <location>
        <begin position="87"/>
        <end position="112"/>
    </location>
</feature>
<evidence type="ECO:0000256" key="1">
    <source>
        <dbReference type="SAM" id="Phobius"/>
    </source>
</evidence>
<feature type="transmembrane region" description="Helical" evidence="1">
    <location>
        <begin position="412"/>
        <end position="437"/>
    </location>
</feature>
<feature type="domain" description="Nucleoside transporter/FeoB GTPase Gate" evidence="2">
    <location>
        <begin position="125"/>
        <end position="224"/>
    </location>
</feature>
<feature type="transmembrane region" description="Helical" evidence="1">
    <location>
        <begin position="199"/>
        <end position="220"/>
    </location>
</feature>
<protein>
    <submittedName>
        <fullName evidence="3">YjiH family protein</fullName>
    </submittedName>
</protein>
<feature type="transmembrane region" description="Helical" evidence="1">
    <location>
        <begin position="303"/>
        <end position="323"/>
    </location>
</feature>
<feature type="transmembrane region" description="Helical" evidence="1">
    <location>
        <begin position="329"/>
        <end position="346"/>
    </location>
</feature>
<organism evidence="3 4">
    <name type="scientific">Salinicola corii</name>
    <dbReference type="NCBI Taxonomy" id="2606937"/>
    <lineage>
        <taxon>Bacteria</taxon>
        <taxon>Pseudomonadati</taxon>
        <taxon>Pseudomonadota</taxon>
        <taxon>Gammaproteobacteria</taxon>
        <taxon>Oceanospirillales</taxon>
        <taxon>Halomonadaceae</taxon>
        <taxon>Salinicola</taxon>
    </lineage>
</organism>
<feature type="transmembrane region" description="Helical" evidence="1">
    <location>
        <begin position="379"/>
        <end position="400"/>
    </location>
</feature>
<dbReference type="AlphaFoldDB" id="A0A640WDZ6"/>
<dbReference type="InterPro" id="IPR011642">
    <property type="entry name" value="Gate_dom"/>
</dbReference>
<keyword evidence="4" id="KW-1185">Reference proteome</keyword>
<name>A0A640WDZ6_9GAMM</name>
<reference evidence="3 4" key="1">
    <citation type="submission" date="2019-08" db="EMBL/GenBank/DDBJ databases">
        <title>Bioinformatics analysis of the strain L3 and L5.</title>
        <authorList>
            <person name="Li X."/>
        </authorList>
    </citation>
    <scope>NUCLEOTIDE SEQUENCE [LARGE SCALE GENOMIC DNA]</scope>
    <source>
        <strain evidence="3 4">L3</strain>
    </source>
</reference>
<proteinExistence type="predicted"/>